<dbReference type="PANTHER" id="PTHR46825">
    <property type="entry name" value="D-ALANYL-D-ALANINE-CARBOXYPEPTIDASE/ENDOPEPTIDASE AMPH"/>
    <property type="match status" value="1"/>
</dbReference>
<dbReference type="InterPro" id="IPR001466">
    <property type="entry name" value="Beta-lactam-related"/>
</dbReference>
<organism evidence="2 3">
    <name type="scientific">Nocardia jinanensis</name>
    <dbReference type="NCBI Taxonomy" id="382504"/>
    <lineage>
        <taxon>Bacteria</taxon>
        <taxon>Bacillati</taxon>
        <taxon>Actinomycetota</taxon>
        <taxon>Actinomycetes</taxon>
        <taxon>Mycobacteriales</taxon>
        <taxon>Nocardiaceae</taxon>
        <taxon>Nocardia</taxon>
    </lineage>
</organism>
<evidence type="ECO:0000313" key="3">
    <source>
        <dbReference type="Proteomes" id="UP000638263"/>
    </source>
</evidence>
<dbReference type="RefSeq" id="WP_058856164.1">
    <property type="nucleotide sequence ID" value="NZ_BMMH01000023.1"/>
</dbReference>
<dbReference type="PANTHER" id="PTHR46825:SF15">
    <property type="entry name" value="BETA-LACTAMASE-RELATED DOMAIN-CONTAINING PROTEIN"/>
    <property type="match status" value="1"/>
</dbReference>
<proteinExistence type="predicted"/>
<evidence type="ECO:0000259" key="1">
    <source>
        <dbReference type="Pfam" id="PF00144"/>
    </source>
</evidence>
<feature type="domain" description="Beta-lactamase-related" evidence="1">
    <location>
        <begin position="11"/>
        <end position="332"/>
    </location>
</feature>
<sequence length="459" mass="48700">MNEMEQKLTEFVAASATELGVPGVAVGVWADGREYFACHGVTSMENPLPVDRDTGFVLGSVSKTFTATALVRLVDQGLVELDAPVRRYVPEFAAPGVAARDITVSQLLNHTAGLEWKLGADTGEGDDALARHAELLAAAPLLAEPGARASYSQAGFNLAGRIIENITGETFERAVRTLLFEPVGMTGSCYSHNEVMTRRFAVGHNTGADGTSAVATQWKDNRSNNPGGGAVSSVGDLLRWARFHLGDGRTADGDRLISTAALHRMRQQTVELRGSTLGDAFGICWFLREIDGVATIGHGGSGNGQFADLLIVPERDFAVIVMSNAGPDAGLEFDRGAVRWALRHFLGVVDHDPEPLPYDAARAAEITGRYENEMMRLTLETDGSAMAIGCAIKPEVRAAADTELPPDLPPAALGLLPGDADEYIVTAGGLIGQRGYFTRDASGAVVAIDLAGRIFARAR</sequence>
<dbReference type="EMBL" id="BMMH01000023">
    <property type="protein sequence ID" value="GGL39199.1"/>
    <property type="molecule type" value="Genomic_DNA"/>
</dbReference>
<dbReference type="InterPro" id="IPR050491">
    <property type="entry name" value="AmpC-like"/>
</dbReference>
<dbReference type="AlphaFoldDB" id="A0A917RWX6"/>
<comment type="caution">
    <text evidence="2">The sequence shown here is derived from an EMBL/GenBank/DDBJ whole genome shotgun (WGS) entry which is preliminary data.</text>
</comment>
<dbReference type="Gene3D" id="3.40.710.10">
    <property type="entry name" value="DD-peptidase/beta-lactamase superfamily"/>
    <property type="match status" value="1"/>
</dbReference>
<reference evidence="2" key="2">
    <citation type="submission" date="2020-09" db="EMBL/GenBank/DDBJ databases">
        <authorList>
            <person name="Sun Q."/>
            <person name="Zhou Y."/>
        </authorList>
    </citation>
    <scope>NUCLEOTIDE SEQUENCE</scope>
    <source>
        <strain evidence="2">CGMCC 4.3508</strain>
    </source>
</reference>
<dbReference type="Pfam" id="PF00144">
    <property type="entry name" value="Beta-lactamase"/>
    <property type="match status" value="1"/>
</dbReference>
<name>A0A917RWX6_9NOCA</name>
<dbReference type="Proteomes" id="UP000638263">
    <property type="component" value="Unassembled WGS sequence"/>
</dbReference>
<keyword evidence="3" id="KW-1185">Reference proteome</keyword>
<evidence type="ECO:0000313" key="2">
    <source>
        <dbReference type="EMBL" id="GGL39199.1"/>
    </source>
</evidence>
<reference evidence="2" key="1">
    <citation type="journal article" date="2014" name="Int. J. Syst. Evol. Microbiol.">
        <title>Complete genome sequence of Corynebacterium casei LMG S-19264T (=DSM 44701T), isolated from a smear-ripened cheese.</title>
        <authorList>
            <consortium name="US DOE Joint Genome Institute (JGI-PGF)"/>
            <person name="Walter F."/>
            <person name="Albersmeier A."/>
            <person name="Kalinowski J."/>
            <person name="Ruckert C."/>
        </authorList>
    </citation>
    <scope>NUCLEOTIDE SEQUENCE</scope>
    <source>
        <strain evidence="2">CGMCC 4.3508</strain>
    </source>
</reference>
<gene>
    <name evidence="2" type="ORF">GCM10011588_62350</name>
</gene>
<dbReference type="InterPro" id="IPR012338">
    <property type="entry name" value="Beta-lactam/transpept-like"/>
</dbReference>
<protein>
    <recommendedName>
        <fullName evidence="1">Beta-lactamase-related domain-containing protein</fullName>
    </recommendedName>
</protein>
<dbReference type="SUPFAM" id="SSF56601">
    <property type="entry name" value="beta-lactamase/transpeptidase-like"/>
    <property type="match status" value="1"/>
</dbReference>
<accession>A0A917RWX6</accession>